<dbReference type="SUPFAM" id="SSF48576">
    <property type="entry name" value="Terpenoid synthases"/>
    <property type="match status" value="1"/>
</dbReference>
<comment type="catalytic activity">
    <reaction evidence="1">
        <text>2 (2E,6E,10E)-geranylgeranyl diphosphate = 15-cis-phytoene + 2 diphosphate</text>
        <dbReference type="Rhea" id="RHEA:34475"/>
        <dbReference type="ChEBI" id="CHEBI:27787"/>
        <dbReference type="ChEBI" id="CHEBI:33019"/>
        <dbReference type="ChEBI" id="CHEBI:58756"/>
        <dbReference type="EC" id="2.5.1.32"/>
    </reaction>
</comment>
<dbReference type="Proteomes" id="UP000053237">
    <property type="component" value="Unassembled WGS sequence"/>
</dbReference>
<dbReference type="OrthoDB" id="270318at2759"/>
<protein>
    <recommendedName>
        <fullName evidence="2">15-cis-phytoene synthase</fullName>
        <ecNumber evidence="2">2.5.1.32</ecNumber>
    </recommendedName>
</protein>
<dbReference type="Pfam" id="PF00494">
    <property type="entry name" value="SQS_PSY"/>
    <property type="match status" value="1"/>
</dbReference>
<keyword evidence="5" id="KW-1185">Reference proteome</keyword>
<dbReference type="EMBL" id="CAIX01000017">
    <property type="protein sequence ID" value="CCI41277.1"/>
    <property type="molecule type" value="Genomic_DNA"/>
</dbReference>
<dbReference type="InterPro" id="IPR002060">
    <property type="entry name" value="Squ/phyt_synthse"/>
</dbReference>
<evidence type="ECO:0000313" key="4">
    <source>
        <dbReference type="EMBL" id="CCI41277.1"/>
    </source>
</evidence>
<dbReference type="STRING" id="65357.A0A024G3Y7"/>
<proteinExistence type="predicted"/>
<evidence type="ECO:0000256" key="1">
    <source>
        <dbReference type="ARBA" id="ARBA00001805"/>
    </source>
</evidence>
<comment type="caution">
    <text evidence="4">The sequence shown here is derived from an EMBL/GenBank/DDBJ whole genome shotgun (WGS) entry which is preliminary data.</text>
</comment>
<evidence type="ECO:0000313" key="5">
    <source>
        <dbReference type="Proteomes" id="UP000053237"/>
    </source>
</evidence>
<dbReference type="AlphaFoldDB" id="A0A024G3Y7"/>
<reference evidence="4 5" key="1">
    <citation type="submission" date="2012-05" db="EMBL/GenBank/DDBJ databases">
        <title>Recombination and specialization in a pathogen metapopulation.</title>
        <authorList>
            <person name="Gardiner A."/>
            <person name="Kemen E."/>
            <person name="Schultz-Larsen T."/>
            <person name="MacLean D."/>
            <person name="Van Oosterhout C."/>
            <person name="Jones J.D.G."/>
        </authorList>
    </citation>
    <scope>NUCLEOTIDE SEQUENCE [LARGE SCALE GENOMIC DNA]</scope>
    <source>
        <strain evidence="4 5">Ac Nc2</strain>
    </source>
</reference>
<dbReference type="GO" id="GO:0016117">
    <property type="term" value="P:carotenoid biosynthetic process"/>
    <property type="evidence" value="ECO:0007669"/>
    <property type="project" value="UniProtKB-KW"/>
</dbReference>
<organism evidence="4 5">
    <name type="scientific">Albugo candida</name>
    <dbReference type="NCBI Taxonomy" id="65357"/>
    <lineage>
        <taxon>Eukaryota</taxon>
        <taxon>Sar</taxon>
        <taxon>Stramenopiles</taxon>
        <taxon>Oomycota</taxon>
        <taxon>Peronosporomycetes</taxon>
        <taxon>Albuginales</taxon>
        <taxon>Albuginaceae</taxon>
        <taxon>Albugo</taxon>
    </lineage>
</organism>
<dbReference type="Gene3D" id="1.10.600.10">
    <property type="entry name" value="Farnesyl Diphosphate Synthase"/>
    <property type="match status" value="1"/>
</dbReference>
<accession>A0A024G3Y7</accession>
<dbReference type="PANTHER" id="PTHR31480">
    <property type="entry name" value="BIFUNCTIONAL LYCOPENE CYCLASE/PHYTOENE SYNTHASE"/>
    <property type="match status" value="1"/>
</dbReference>
<sequence length="241" mass="27929">MAHGKLAPGSIRMQWWREMIHSLFKSPSQSLPYDSVLLEELAKTIRKGQLTRLWFDRILDARERDLETAEYQTFEELELYTEHTTASLLYLTLEILGIRDETADRIASHAGVAIGLSNLLRAVPFHVTQQQTYLPQELFCKYNLDDDMLAQALQNPQHGEMFAPIVEDIFIRIREHLDAARLVQSSLPAIARPAFSAVAATEFYLQQLQNANYNVFDHTLLEFKPLSIHFRIMKAHFLRRF</sequence>
<name>A0A024G3Y7_9STRA</name>
<dbReference type="EC" id="2.5.1.32" evidence="2"/>
<evidence type="ECO:0000256" key="3">
    <source>
        <dbReference type="ARBA" id="ARBA00022746"/>
    </source>
</evidence>
<keyword evidence="3" id="KW-0125">Carotenoid biosynthesis</keyword>
<dbReference type="InParanoid" id="A0A024G3Y7"/>
<gene>
    <name evidence="4" type="ORF">BN9_020610</name>
</gene>
<dbReference type="InterPro" id="IPR008949">
    <property type="entry name" value="Isoprenoid_synthase_dom_sf"/>
</dbReference>
<evidence type="ECO:0000256" key="2">
    <source>
        <dbReference type="ARBA" id="ARBA00012396"/>
    </source>
</evidence>